<dbReference type="CDD" id="cd19097">
    <property type="entry name" value="AKR_unchar"/>
    <property type="match status" value="1"/>
</dbReference>
<dbReference type="PANTHER" id="PTHR43312">
    <property type="entry name" value="D-THREO-ALDOSE 1-DEHYDROGENASE"/>
    <property type="match status" value="1"/>
</dbReference>
<dbReference type="InterPro" id="IPR023210">
    <property type="entry name" value="NADP_OxRdtase_dom"/>
</dbReference>
<keyword evidence="3" id="KW-1185">Reference proteome</keyword>
<protein>
    <submittedName>
        <fullName evidence="2">Aldo/keto reductase</fullName>
    </submittedName>
</protein>
<comment type="caution">
    <text evidence="2">The sequence shown here is derived from an EMBL/GenBank/DDBJ whole genome shotgun (WGS) entry which is preliminary data.</text>
</comment>
<evidence type="ECO:0000313" key="3">
    <source>
        <dbReference type="Proteomes" id="UP001139260"/>
    </source>
</evidence>
<accession>A0A9X2BL80</accession>
<dbReference type="InterPro" id="IPR036812">
    <property type="entry name" value="NAD(P)_OxRdtase_dom_sf"/>
</dbReference>
<dbReference type="Gene3D" id="3.20.20.100">
    <property type="entry name" value="NADP-dependent oxidoreductase domain"/>
    <property type="match status" value="1"/>
</dbReference>
<gene>
    <name evidence="2" type="ORF">MW871_06155</name>
</gene>
<proteinExistence type="predicted"/>
<organism evidence="2 3">
    <name type="scientific">Flavobacterium pygoscelis</name>
    <dbReference type="NCBI Taxonomy" id="2893176"/>
    <lineage>
        <taxon>Bacteria</taxon>
        <taxon>Pseudomonadati</taxon>
        <taxon>Bacteroidota</taxon>
        <taxon>Flavobacteriia</taxon>
        <taxon>Flavobacteriales</taxon>
        <taxon>Flavobacteriaceae</taxon>
        <taxon>Flavobacterium</taxon>
    </lineage>
</organism>
<dbReference type="InterPro" id="IPR053135">
    <property type="entry name" value="AKR2_Oxidoreductase"/>
</dbReference>
<dbReference type="SUPFAM" id="SSF51430">
    <property type="entry name" value="NAD(P)-linked oxidoreductase"/>
    <property type="match status" value="1"/>
</dbReference>
<sequence length="290" mass="32826">MDSNKIVLGTVQFGLEYGINNNSGKPSQEQVNEILTYAFDSGIHFLDSAEAYGNAHEVIGNFHRSNPEKVFNVITKLPHVIDDSLESKIDLYIDQLAVSQLHALLFHSFDTYKENQFFIEKLKHFKDLGKIKHIGVSIYTNDQFKEVIEDINVDIIQLPFNLFDNIYQRGDLLKLAKSKNKIIHTRSAFLQGLFFLSTDSGNKIAESLSEPLNAIHNLSKQTGVSIQNIALDYCLKQKNIDSVLIGVDNIEQLKLNLNYSGPFLNESEKSIIDTIIINNVDLLNPSLWNQ</sequence>
<dbReference type="EMBL" id="JALNUB010000003">
    <property type="protein sequence ID" value="MCK8141473.1"/>
    <property type="molecule type" value="Genomic_DNA"/>
</dbReference>
<dbReference type="Proteomes" id="UP001139260">
    <property type="component" value="Unassembled WGS sequence"/>
</dbReference>
<dbReference type="Pfam" id="PF00248">
    <property type="entry name" value="Aldo_ket_red"/>
    <property type="match status" value="1"/>
</dbReference>
<evidence type="ECO:0000313" key="2">
    <source>
        <dbReference type="EMBL" id="MCK8141473.1"/>
    </source>
</evidence>
<reference evidence="2" key="1">
    <citation type="submission" date="2022-04" db="EMBL/GenBank/DDBJ databases">
        <title>Flavobacterium pygoscelis sp. nov. isolated from Chinstrap chick (Pygoscelis antarcticus).</title>
        <authorList>
            <person name="Irgang R."/>
            <person name="Poblete-Morales M."/>
            <person name="Avendano-Herrera R."/>
        </authorList>
    </citation>
    <scope>NUCLEOTIDE SEQUENCE</scope>
    <source>
        <strain evidence="2">I-SCBP12n</strain>
    </source>
</reference>
<evidence type="ECO:0000259" key="1">
    <source>
        <dbReference type="Pfam" id="PF00248"/>
    </source>
</evidence>
<dbReference type="PANTHER" id="PTHR43312:SF1">
    <property type="entry name" value="NADP-DEPENDENT OXIDOREDUCTASE DOMAIN-CONTAINING PROTEIN"/>
    <property type="match status" value="1"/>
</dbReference>
<dbReference type="AlphaFoldDB" id="A0A9X2BL80"/>
<dbReference type="RefSeq" id="WP_248427968.1">
    <property type="nucleotide sequence ID" value="NZ_JALNUB010000003.1"/>
</dbReference>
<name>A0A9X2BL80_9FLAO</name>
<feature type="domain" description="NADP-dependent oxidoreductase" evidence="1">
    <location>
        <begin position="5"/>
        <end position="275"/>
    </location>
</feature>